<dbReference type="AlphaFoldDB" id="A0A1H3T5M4"/>
<evidence type="ECO:0000256" key="2">
    <source>
        <dbReference type="ARBA" id="ARBA00049661"/>
    </source>
</evidence>
<dbReference type="InterPro" id="IPR046373">
    <property type="entry name" value="Acyl-CoA_Oxase/DH_mid-dom_sf"/>
</dbReference>
<keyword evidence="1" id="KW-0560">Oxidoreductase</keyword>
<dbReference type="InterPro" id="IPR013107">
    <property type="entry name" value="Acyl-CoA_DH_C"/>
</dbReference>
<dbReference type="PANTHER" id="PTHR48083:SF5">
    <property type="entry name" value="NRGC PROTEIN"/>
    <property type="match status" value="1"/>
</dbReference>
<proteinExistence type="inferred from homology"/>
<dbReference type="Pfam" id="PF02771">
    <property type="entry name" value="Acyl-CoA_dh_N"/>
    <property type="match status" value="1"/>
</dbReference>
<comment type="similarity">
    <text evidence="2">Belongs to the HpaH/HsaA monooxygenase family.</text>
</comment>
<dbReference type="InterPro" id="IPR013786">
    <property type="entry name" value="AcylCoA_DH/ox_N"/>
</dbReference>
<name>A0A1H3T5M4_9MICO</name>
<dbReference type="Pfam" id="PF08028">
    <property type="entry name" value="Acyl-CoA_dh_2"/>
    <property type="match status" value="1"/>
</dbReference>
<dbReference type="SUPFAM" id="SSF56645">
    <property type="entry name" value="Acyl-CoA dehydrogenase NM domain-like"/>
    <property type="match status" value="1"/>
</dbReference>
<feature type="domain" description="Acyl-CoA dehydrogenase C-terminal" evidence="4">
    <location>
        <begin position="239"/>
        <end position="360"/>
    </location>
</feature>
<dbReference type="InterPro" id="IPR037069">
    <property type="entry name" value="AcylCoA_DH/ox_N_sf"/>
</dbReference>
<dbReference type="InterPro" id="IPR050741">
    <property type="entry name" value="Acyl-CoA_dehydrogenase"/>
</dbReference>
<dbReference type="SUPFAM" id="SSF47203">
    <property type="entry name" value="Acyl-CoA dehydrogenase C-terminal domain-like"/>
    <property type="match status" value="1"/>
</dbReference>
<dbReference type="PANTHER" id="PTHR48083">
    <property type="entry name" value="MEDIUM-CHAIN SPECIFIC ACYL-COA DEHYDROGENASE, MITOCHONDRIAL-RELATED"/>
    <property type="match status" value="1"/>
</dbReference>
<dbReference type="Gene3D" id="1.10.540.10">
    <property type="entry name" value="Acyl-CoA dehydrogenase/oxidase, N-terminal domain"/>
    <property type="match status" value="1"/>
</dbReference>
<dbReference type="Gene3D" id="1.20.140.10">
    <property type="entry name" value="Butyryl-CoA Dehydrogenase, subunit A, domain 3"/>
    <property type="match status" value="1"/>
</dbReference>
<dbReference type="RefSeq" id="WP_092557109.1">
    <property type="nucleotide sequence ID" value="NZ_FNPZ01000004.1"/>
</dbReference>
<evidence type="ECO:0000259" key="4">
    <source>
        <dbReference type="Pfam" id="PF08028"/>
    </source>
</evidence>
<protein>
    <submittedName>
        <fullName evidence="5">Acyl-CoA dehydrogenase</fullName>
    </submittedName>
</protein>
<dbReference type="GO" id="GO:0005737">
    <property type="term" value="C:cytoplasm"/>
    <property type="evidence" value="ECO:0007669"/>
    <property type="project" value="TreeGrafter"/>
</dbReference>
<dbReference type="GO" id="GO:0050660">
    <property type="term" value="F:flavin adenine dinucleotide binding"/>
    <property type="evidence" value="ECO:0007669"/>
    <property type="project" value="InterPro"/>
</dbReference>
<dbReference type="GO" id="GO:0033539">
    <property type="term" value="P:fatty acid beta-oxidation using acyl-CoA dehydrogenase"/>
    <property type="evidence" value="ECO:0007669"/>
    <property type="project" value="TreeGrafter"/>
</dbReference>
<reference evidence="5 6" key="1">
    <citation type="submission" date="2016-10" db="EMBL/GenBank/DDBJ databases">
        <authorList>
            <person name="de Groot N.N."/>
        </authorList>
    </citation>
    <scope>NUCLEOTIDE SEQUENCE [LARGE SCALE GENOMIC DNA]</scope>
    <source>
        <strain evidence="5 6">CGMCC 4.3491</strain>
    </source>
</reference>
<dbReference type="STRING" id="381665.SAMN05216554_4020"/>
<evidence type="ECO:0000256" key="1">
    <source>
        <dbReference type="ARBA" id="ARBA00023002"/>
    </source>
</evidence>
<dbReference type="EMBL" id="FNPZ01000004">
    <property type="protein sequence ID" value="SDZ45653.1"/>
    <property type="molecule type" value="Genomic_DNA"/>
</dbReference>
<dbReference type="PIRSF" id="PIRSF016578">
    <property type="entry name" value="HsaA"/>
    <property type="match status" value="1"/>
</dbReference>
<dbReference type="InterPro" id="IPR036250">
    <property type="entry name" value="AcylCo_DH-like_C"/>
</dbReference>
<accession>A0A1H3T5M4</accession>
<sequence length="383" mass="40955">MTISDNATRFAGSAAELIGKIDSFGELLASTTLESEAQGRLAEPALAALRESGAMHMRVPETLGGLDLPIADQMAVLARLAEYDSASAWCTMVANNGIGGMAQFISDAGVAEIFAGDTPPIGAAVAAATGVAVTVEGGYRVTGRWRFCSNVHAADWVRCTATTDTSPSEDLMVVVPRRDIRIHPTWNVVGLRGSGSADFELVDVFVPTSRTAPDRERRQLRGRHNYTRDIGGVFAVYEHAAIAIGLARRAMRLLARLLAESPARRERESVQIEFSRLTLELEAAEVLAFSAFARADDDSVTDEELTTAGLPAIATYVTEVAQRCAAFAVKRAGSQALFLPNGFETVARDITAAQVHVLVSDLNYAQHGEHLLQAQDRASLVTA</sequence>
<organism evidence="5 6">
    <name type="scientific">Herbiconiux ginsengi</name>
    <dbReference type="NCBI Taxonomy" id="381665"/>
    <lineage>
        <taxon>Bacteria</taxon>
        <taxon>Bacillati</taxon>
        <taxon>Actinomycetota</taxon>
        <taxon>Actinomycetes</taxon>
        <taxon>Micrococcales</taxon>
        <taxon>Microbacteriaceae</taxon>
        <taxon>Herbiconiux</taxon>
    </lineage>
</organism>
<dbReference type="InterPro" id="IPR009100">
    <property type="entry name" value="AcylCoA_DH/oxidase_NM_dom_sf"/>
</dbReference>
<dbReference type="Gene3D" id="2.40.110.10">
    <property type="entry name" value="Butyryl-CoA Dehydrogenase, subunit A, domain 2"/>
    <property type="match status" value="1"/>
</dbReference>
<evidence type="ECO:0000313" key="6">
    <source>
        <dbReference type="Proteomes" id="UP000198891"/>
    </source>
</evidence>
<evidence type="ECO:0000313" key="5">
    <source>
        <dbReference type="EMBL" id="SDZ45653.1"/>
    </source>
</evidence>
<keyword evidence="6" id="KW-1185">Reference proteome</keyword>
<evidence type="ECO:0000259" key="3">
    <source>
        <dbReference type="Pfam" id="PF02771"/>
    </source>
</evidence>
<dbReference type="OrthoDB" id="3404950at2"/>
<gene>
    <name evidence="5" type="ORF">SAMN05216554_4020</name>
</gene>
<dbReference type="Proteomes" id="UP000198891">
    <property type="component" value="Unassembled WGS sequence"/>
</dbReference>
<feature type="domain" description="Acyl-CoA dehydrogenase/oxidase N-terminal" evidence="3">
    <location>
        <begin position="34"/>
        <end position="100"/>
    </location>
</feature>
<dbReference type="GO" id="GO:0003995">
    <property type="term" value="F:acyl-CoA dehydrogenase activity"/>
    <property type="evidence" value="ECO:0007669"/>
    <property type="project" value="TreeGrafter"/>
</dbReference>